<comment type="caution">
    <text evidence="6">The sequence shown here is derived from an EMBL/GenBank/DDBJ whole genome shotgun (WGS) entry which is preliminary data.</text>
</comment>
<keyword evidence="1" id="KW-0805">Transcription regulation</keyword>
<evidence type="ECO:0000259" key="5">
    <source>
        <dbReference type="PROSITE" id="PS01124"/>
    </source>
</evidence>
<dbReference type="AlphaFoldDB" id="A0AAW9R9U2"/>
<dbReference type="Pfam" id="PF12833">
    <property type="entry name" value="HTH_18"/>
    <property type="match status" value="1"/>
</dbReference>
<keyword evidence="2" id="KW-0238">DNA-binding</keyword>
<protein>
    <submittedName>
        <fullName evidence="6">Helix-turn-helix domain-containing protein</fullName>
    </submittedName>
</protein>
<dbReference type="SUPFAM" id="SSF46689">
    <property type="entry name" value="Homeodomain-like"/>
    <property type="match status" value="1"/>
</dbReference>
<dbReference type="Proteomes" id="UP001359886">
    <property type="component" value="Unassembled WGS sequence"/>
</dbReference>
<evidence type="ECO:0000256" key="4">
    <source>
        <dbReference type="SAM" id="MobiDB-lite"/>
    </source>
</evidence>
<dbReference type="PANTHER" id="PTHR47894">
    <property type="entry name" value="HTH-TYPE TRANSCRIPTIONAL REGULATOR GADX"/>
    <property type="match status" value="1"/>
</dbReference>
<proteinExistence type="predicted"/>
<dbReference type="InterPro" id="IPR009057">
    <property type="entry name" value="Homeodomain-like_sf"/>
</dbReference>
<keyword evidence="7" id="KW-1185">Reference proteome</keyword>
<evidence type="ECO:0000313" key="6">
    <source>
        <dbReference type="EMBL" id="MEJ8566513.1"/>
    </source>
</evidence>
<evidence type="ECO:0000313" key="7">
    <source>
        <dbReference type="Proteomes" id="UP001359886"/>
    </source>
</evidence>
<dbReference type="PROSITE" id="PS01124">
    <property type="entry name" value="HTH_ARAC_FAMILY_2"/>
    <property type="match status" value="1"/>
</dbReference>
<keyword evidence="3" id="KW-0804">Transcription</keyword>
<dbReference type="PRINTS" id="PR00032">
    <property type="entry name" value="HTHARAC"/>
</dbReference>
<dbReference type="GO" id="GO:0003700">
    <property type="term" value="F:DNA-binding transcription factor activity"/>
    <property type="evidence" value="ECO:0007669"/>
    <property type="project" value="InterPro"/>
</dbReference>
<name>A0AAW9R9U2_9GAMM</name>
<feature type="domain" description="HTH araC/xylS-type" evidence="5">
    <location>
        <begin position="72"/>
        <end position="170"/>
    </location>
</feature>
<dbReference type="Gene3D" id="1.10.10.60">
    <property type="entry name" value="Homeodomain-like"/>
    <property type="match status" value="1"/>
</dbReference>
<organism evidence="6 7">
    <name type="scientific">Elongatibacter sediminis</name>
    <dbReference type="NCBI Taxonomy" id="3119006"/>
    <lineage>
        <taxon>Bacteria</taxon>
        <taxon>Pseudomonadati</taxon>
        <taxon>Pseudomonadota</taxon>
        <taxon>Gammaproteobacteria</taxon>
        <taxon>Chromatiales</taxon>
        <taxon>Wenzhouxiangellaceae</taxon>
        <taxon>Elongatibacter</taxon>
    </lineage>
</organism>
<dbReference type="EMBL" id="JAZHOG010000001">
    <property type="protein sequence ID" value="MEJ8566513.1"/>
    <property type="molecule type" value="Genomic_DNA"/>
</dbReference>
<evidence type="ECO:0000256" key="2">
    <source>
        <dbReference type="ARBA" id="ARBA00023125"/>
    </source>
</evidence>
<dbReference type="GO" id="GO:0000976">
    <property type="term" value="F:transcription cis-regulatory region binding"/>
    <property type="evidence" value="ECO:0007669"/>
    <property type="project" value="TreeGrafter"/>
</dbReference>
<feature type="region of interest" description="Disordered" evidence="4">
    <location>
        <begin position="24"/>
        <end position="44"/>
    </location>
</feature>
<dbReference type="InterPro" id="IPR020449">
    <property type="entry name" value="Tscrpt_reg_AraC-type_HTH"/>
</dbReference>
<gene>
    <name evidence="6" type="ORF">V3330_02640</name>
</gene>
<evidence type="ECO:0000256" key="3">
    <source>
        <dbReference type="ARBA" id="ARBA00023163"/>
    </source>
</evidence>
<reference evidence="6 7" key="1">
    <citation type="submission" date="2024-02" db="EMBL/GenBank/DDBJ databases">
        <title>A novel Wenzhouxiangellaceae bacterium, isolated from coastal sediments.</title>
        <authorList>
            <person name="Du Z.-J."/>
            <person name="Ye Y.-Q."/>
            <person name="Zhang X.-Y."/>
        </authorList>
    </citation>
    <scope>NUCLEOTIDE SEQUENCE [LARGE SCALE GENOMIC DNA]</scope>
    <source>
        <strain evidence="6 7">CH-27</strain>
    </source>
</reference>
<dbReference type="PANTHER" id="PTHR47894:SF4">
    <property type="entry name" value="HTH-TYPE TRANSCRIPTIONAL REGULATOR GADX"/>
    <property type="match status" value="1"/>
</dbReference>
<dbReference type="GO" id="GO:0005829">
    <property type="term" value="C:cytosol"/>
    <property type="evidence" value="ECO:0007669"/>
    <property type="project" value="TreeGrafter"/>
</dbReference>
<evidence type="ECO:0000256" key="1">
    <source>
        <dbReference type="ARBA" id="ARBA00023015"/>
    </source>
</evidence>
<dbReference type="RefSeq" id="WP_354693830.1">
    <property type="nucleotide sequence ID" value="NZ_JAZHOG010000001.1"/>
</dbReference>
<dbReference type="SMART" id="SM00342">
    <property type="entry name" value="HTH_ARAC"/>
    <property type="match status" value="1"/>
</dbReference>
<dbReference type="InterPro" id="IPR018060">
    <property type="entry name" value="HTH_AraC"/>
</dbReference>
<accession>A0AAW9R9U2</accession>
<sequence>MSSLNGLVDVMARYLQSTGTSLHELASEANDPPEQPDDTSPMLSPSQMTRLWQLLQERMGPSPGISQKKLSQKVHELITRQLETGRARAAVIADQLNMSRQTLYKRLKAENQTFAALLDRVRREQALNYLQDPDRSLTEMAQRLGFSELSAFSRAFKRWMGQSPAQYRAGSVTAS</sequence>